<comment type="caution">
    <text evidence="2">The sequence shown here is derived from an EMBL/GenBank/DDBJ whole genome shotgun (WGS) entry which is preliminary data.</text>
</comment>
<accession>K6WMU1</accession>
<proteinExistence type="predicted"/>
<evidence type="ECO:0000313" key="3">
    <source>
        <dbReference type="Proteomes" id="UP000008363"/>
    </source>
</evidence>
<dbReference type="Gene3D" id="3.40.50.1820">
    <property type="entry name" value="alpha/beta hydrolase"/>
    <property type="match status" value="1"/>
</dbReference>
<dbReference type="OrthoDB" id="8871309at2"/>
<dbReference type="STRING" id="1108045.GORHZ_222_00070"/>
<keyword evidence="3" id="KW-1185">Reference proteome</keyword>
<feature type="region of interest" description="Disordered" evidence="1">
    <location>
        <begin position="21"/>
        <end position="43"/>
    </location>
</feature>
<dbReference type="EMBL" id="BAHC01000222">
    <property type="protein sequence ID" value="GAB93452.1"/>
    <property type="molecule type" value="Genomic_DNA"/>
</dbReference>
<dbReference type="InterPro" id="IPR029058">
    <property type="entry name" value="AB_hydrolase_fold"/>
</dbReference>
<protein>
    <submittedName>
        <fullName evidence="2">Uncharacterized protein</fullName>
    </submittedName>
</protein>
<dbReference type="SUPFAM" id="SSF53474">
    <property type="entry name" value="alpha/beta-Hydrolases"/>
    <property type="match status" value="1"/>
</dbReference>
<dbReference type="AlphaFoldDB" id="K6WMU1"/>
<organism evidence="2 3">
    <name type="scientific">Gordonia rhizosphera NBRC 16068</name>
    <dbReference type="NCBI Taxonomy" id="1108045"/>
    <lineage>
        <taxon>Bacteria</taxon>
        <taxon>Bacillati</taxon>
        <taxon>Actinomycetota</taxon>
        <taxon>Actinomycetes</taxon>
        <taxon>Mycobacteriales</taxon>
        <taxon>Gordoniaceae</taxon>
        <taxon>Gordonia</taxon>
    </lineage>
</organism>
<reference evidence="2 3" key="1">
    <citation type="submission" date="2012-08" db="EMBL/GenBank/DDBJ databases">
        <title>Whole genome shotgun sequence of Gordonia rhizosphera NBRC 16068.</title>
        <authorList>
            <person name="Takarada H."/>
            <person name="Isaki S."/>
            <person name="Hosoyama A."/>
            <person name="Tsuchikane K."/>
            <person name="Katsumata H."/>
            <person name="Baba S."/>
            <person name="Ohji S."/>
            <person name="Yamazaki S."/>
            <person name="Fujita N."/>
        </authorList>
    </citation>
    <scope>NUCLEOTIDE SEQUENCE [LARGE SCALE GENOMIC DNA]</scope>
    <source>
        <strain evidence="2 3">NBRC 16068</strain>
    </source>
</reference>
<evidence type="ECO:0000256" key="1">
    <source>
        <dbReference type="SAM" id="MobiDB-lite"/>
    </source>
</evidence>
<evidence type="ECO:0000313" key="2">
    <source>
        <dbReference type="EMBL" id="GAB93452.1"/>
    </source>
</evidence>
<dbReference type="Proteomes" id="UP000008363">
    <property type="component" value="Unassembled WGS sequence"/>
</dbReference>
<gene>
    <name evidence="2" type="ORF">GORHZ_222_00070</name>
</gene>
<name>K6WMU1_9ACTN</name>
<sequence>MFLVEIRQDATVRAVPLVVVPGSPRHDNGNTPPFGKNTDGQDELPREHLGYLRKYWSDAGLADSLWDRILKDAQLGNLLGESPESWSPLGGPPDPVTLAQMRQTARLEDEADTRAGLARGGGIFIGRDDQRLLLPEIGLLDDDGEPLGAVVFGAMCCVAVLPAGTKEFRVDYLPTDIEQLAEETAAHQALAAYGQGDVYQMILWRTYFGTNTHITDAITGPGQWVKSSARSITERGGVLIGRIFHAKAHPKKVMRDITRQKRLIKALNDDPEFARRCPDLLDIQDATGKIVIVVHGTMACGVSLARDIKKILGEDTPVGRFEHDTWLPVAQNAQELVELLNVLSAEQVTLIAHSRGGLVATLAAAKTAHEDVRVISLGTPFRGTPLAHAGGLSILGYRSLLGVARGLGGGFPPISLATRLAGFLVKDVPKGIAEMEPGWRTNFIGPPPKLVAALCGNLTEETMKRKDSYGFHALVGVSRGAFNGDDNDLVVSTMSANGDHPSPNVVDCDHFSYLAEEVVANVIEKLVDKGAGKFQLRPSWYGLPRPGATRI</sequence>
<dbReference type="RefSeq" id="WP_006338678.1">
    <property type="nucleotide sequence ID" value="NZ_BAHC01000222.1"/>
</dbReference>